<evidence type="ECO:0000313" key="12">
    <source>
        <dbReference type="Proteomes" id="UP000276888"/>
    </source>
</evidence>
<evidence type="ECO:0000256" key="4">
    <source>
        <dbReference type="ARBA" id="ARBA00022679"/>
    </source>
</evidence>
<dbReference type="CDD" id="cd00761">
    <property type="entry name" value="Glyco_tranf_GTA_type"/>
    <property type="match status" value="1"/>
</dbReference>
<dbReference type="InterPro" id="IPR001173">
    <property type="entry name" value="Glyco_trans_2-like"/>
</dbReference>
<evidence type="ECO:0000313" key="11">
    <source>
        <dbReference type="EMBL" id="AZS37065.1"/>
    </source>
</evidence>
<comment type="subcellular location">
    <subcellularLocation>
        <location evidence="1">Cell membrane</location>
    </subcellularLocation>
</comment>
<sequence>MPDDVPRSTVSVVIPVKDDADDLRRCLRALALQSRLPDEIVVVDNGSTDGSAQTARDAGARVVPCGTPGIPAASATGYDAATGDLILRLDADCTPARTWVESVERTFAERPDVGAVTGGARFTDGPRPLRRPLAAVYLTSYAASTAPALGHRPLFGSNLALRRSAWRSIRSQVHRSDPGVHDDLDLAFHIGERYAIGYLRDSPMGISMRPFTQPRGFAKRIDRGFRTVVRHWPADFPPIRWTRRALRLARQTPPRRPRR</sequence>
<dbReference type="PANTHER" id="PTHR43646">
    <property type="entry name" value="GLYCOSYLTRANSFERASE"/>
    <property type="match status" value="1"/>
</dbReference>
<evidence type="ECO:0000256" key="7">
    <source>
        <dbReference type="ARBA" id="ARBA00037904"/>
    </source>
</evidence>
<evidence type="ECO:0000256" key="2">
    <source>
        <dbReference type="ARBA" id="ARBA00022475"/>
    </source>
</evidence>
<dbReference type="GO" id="GO:0005886">
    <property type="term" value="C:plasma membrane"/>
    <property type="evidence" value="ECO:0007669"/>
    <property type="project" value="UniProtKB-SubCell"/>
</dbReference>
<proteinExistence type="inferred from homology"/>
<dbReference type="RefSeq" id="WP_241240077.1">
    <property type="nucleotide sequence ID" value="NZ_CP031423.1"/>
</dbReference>
<dbReference type="PANTHER" id="PTHR43646:SF2">
    <property type="entry name" value="GLYCOSYLTRANSFERASE 2-LIKE DOMAIN-CONTAINING PROTEIN"/>
    <property type="match status" value="1"/>
</dbReference>
<dbReference type="AlphaFoldDB" id="A0A3S9WAI7"/>
<keyword evidence="12" id="KW-1185">Reference proteome</keyword>
<evidence type="ECO:0000256" key="6">
    <source>
        <dbReference type="ARBA" id="ARBA00037281"/>
    </source>
</evidence>
<name>A0A3S9WAI7_9MICO</name>
<dbReference type="Pfam" id="PF00535">
    <property type="entry name" value="Glycos_transf_2"/>
    <property type="match status" value="1"/>
</dbReference>
<evidence type="ECO:0000256" key="8">
    <source>
        <dbReference type="ARBA" id="ARBA00038120"/>
    </source>
</evidence>
<comment type="pathway">
    <text evidence="7">Carotenoid biosynthesis; staphyloxanthin biosynthesis; staphyloxanthin from farnesyl diphosphate: step 4/5.</text>
</comment>
<evidence type="ECO:0000256" key="5">
    <source>
        <dbReference type="ARBA" id="ARBA00023136"/>
    </source>
</evidence>
<feature type="domain" description="Glycosyltransferase 2-like" evidence="10">
    <location>
        <begin position="11"/>
        <end position="134"/>
    </location>
</feature>
<evidence type="ECO:0000259" key="10">
    <source>
        <dbReference type="Pfam" id="PF00535"/>
    </source>
</evidence>
<gene>
    <name evidence="11" type="primary">epsH_1</name>
    <name evidence="11" type="ORF">CVS47_01690</name>
</gene>
<dbReference type="KEGG" id="mlv:CVS47_01690"/>
<evidence type="ECO:0000256" key="3">
    <source>
        <dbReference type="ARBA" id="ARBA00022676"/>
    </source>
</evidence>
<protein>
    <recommendedName>
        <fullName evidence="9">4,4'-diaponeurosporenoate glycosyltransferase</fullName>
    </recommendedName>
</protein>
<keyword evidence="4 11" id="KW-0808">Transferase</keyword>
<dbReference type="EMBL" id="CP031423">
    <property type="protein sequence ID" value="AZS37065.1"/>
    <property type="molecule type" value="Genomic_DNA"/>
</dbReference>
<evidence type="ECO:0000256" key="9">
    <source>
        <dbReference type="ARBA" id="ARBA00040345"/>
    </source>
</evidence>
<accession>A0A3S9WAI7</accession>
<organism evidence="11 12">
    <name type="scientific">Microbacterium lemovicicum</name>
    <dbReference type="NCBI Taxonomy" id="1072463"/>
    <lineage>
        <taxon>Bacteria</taxon>
        <taxon>Bacillati</taxon>
        <taxon>Actinomycetota</taxon>
        <taxon>Actinomycetes</taxon>
        <taxon>Micrococcales</taxon>
        <taxon>Microbacteriaceae</taxon>
        <taxon>Microbacterium</taxon>
    </lineage>
</organism>
<keyword evidence="5" id="KW-0472">Membrane</keyword>
<reference evidence="11 12" key="1">
    <citation type="submission" date="2018-08" db="EMBL/GenBank/DDBJ databases">
        <title>Microbacterium lemovicicum sp. nov., a bacterium isolated from a natural uranium-rich soil.</title>
        <authorList>
            <person name="ORTET P."/>
        </authorList>
    </citation>
    <scope>NUCLEOTIDE SEQUENCE [LARGE SCALE GENOMIC DNA]</scope>
    <source>
        <strain evidence="11 12">Viu22</strain>
    </source>
</reference>
<comment type="function">
    <text evidence="6">Catalyzes the glycosylation of 4,4'-diaponeurosporenoate, i.e. the esterification of glucose at the C1'' position with the carboxyl group of 4,4'-diaponeurosporenic acid, to form glycosyl-4,4'-diaponeurosporenoate. This is a step in the biosynthesis of staphyloxanthin, an orange pigment present in most staphylococci strains.</text>
</comment>
<dbReference type="SUPFAM" id="SSF53448">
    <property type="entry name" value="Nucleotide-diphospho-sugar transferases"/>
    <property type="match status" value="1"/>
</dbReference>
<keyword evidence="3 11" id="KW-0328">Glycosyltransferase</keyword>
<dbReference type="InterPro" id="IPR029044">
    <property type="entry name" value="Nucleotide-diphossugar_trans"/>
</dbReference>
<keyword evidence="2" id="KW-1003">Cell membrane</keyword>
<dbReference type="GO" id="GO:0016757">
    <property type="term" value="F:glycosyltransferase activity"/>
    <property type="evidence" value="ECO:0007669"/>
    <property type="project" value="UniProtKB-KW"/>
</dbReference>
<comment type="similarity">
    <text evidence="8">Belongs to the glycosyltransferase 2 family. CrtQ subfamily.</text>
</comment>
<dbReference type="Gene3D" id="3.90.550.10">
    <property type="entry name" value="Spore Coat Polysaccharide Biosynthesis Protein SpsA, Chain A"/>
    <property type="match status" value="1"/>
</dbReference>
<dbReference type="Proteomes" id="UP000276888">
    <property type="component" value="Chromosome"/>
</dbReference>
<evidence type="ECO:0000256" key="1">
    <source>
        <dbReference type="ARBA" id="ARBA00004236"/>
    </source>
</evidence>